<keyword evidence="1" id="KW-1133">Transmembrane helix</keyword>
<evidence type="ECO:0000256" key="1">
    <source>
        <dbReference type="SAM" id="Phobius"/>
    </source>
</evidence>
<gene>
    <name evidence="2" type="ORF">MITSMUL_05337</name>
</gene>
<sequence length="62" mass="7684">MIQFQIWIIIGKSTRLRNEIRKFSLKIYKIISKFLLLYFIVWCIMTMSTKKEANDREEERLR</sequence>
<evidence type="ECO:0000313" key="2">
    <source>
        <dbReference type="EMBL" id="EEX68334.1"/>
    </source>
</evidence>
<name>C9KQ29_9FIRM</name>
<keyword evidence="3" id="KW-1185">Reference proteome</keyword>
<evidence type="ECO:0000313" key="3">
    <source>
        <dbReference type="Proteomes" id="UP000003671"/>
    </source>
</evidence>
<reference evidence="2" key="1">
    <citation type="submission" date="2009-09" db="EMBL/GenBank/DDBJ databases">
        <authorList>
            <person name="Weinstock G."/>
            <person name="Sodergren E."/>
            <person name="Clifton S."/>
            <person name="Fulton L."/>
            <person name="Fulton B."/>
            <person name="Courtney L."/>
            <person name="Fronick C."/>
            <person name="Harrison M."/>
            <person name="Strong C."/>
            <person name="Farmer C."/>
            <person name="Delahaunty K."/>
            <person name="Markovic C."/>
            <person name="Hall O."/>
            <person name="Minx P."/>
            <person name="Tomlinson C."/>
            <person name="Mitreva M."/>
            <person name="Nelson J."/>
            <person name="Hou S."/>
            <person name="Wollam A."/>
            <person name="Pepin K.H."/>
            <person name="Johnson M."/>
            <person name="Bhonagiri V."/>
            <person name="Nash W.E."/>
            <person name="Warren W."/>
            <person name="Chinwalla A."/>
            <person name="Mardis E.R."/>
            <person name="Wilson R.K."/>
        </authorList>
    </citation>
    <scope>NUCLEOTIDE SEQUENCE [LARGE SCALE GENOMIC DNA]</scope>
    <source>
        <strain evidence="2">DSM 20544</strain>
    </source>
</reference>
<dbReference type="AlphaFoldDB" id="C9KQ29"/>
<keyword evidence="1" id="KW-0812">Transmembrane</keyword>
<feature type="transmembrane region" description="Helical" evidence="1">
    <location>
        <begin position="27"/>
        <end position="47"/>
    </location>
</feature>
<accession>C9KQ29</accession>
<proteinExistence type="predicted"/>
<dbReference type="Proteomes" id="UP000003671">
    <property type="component" value="Unassembled WGS sequence"/>
</dbReference>
<protein>
    <submittedName>
        <fullName evidence="2">Uncharacterized protein</fullName>
    </submittedName>
</protein>
<dbReference type="HOGENOM" id="CLU_2899244_0_0_9"/>
<keyword evidence="1" id="KW-0472">Membrane</keyword>
<dbReference type="EMBL" id="ABWK02000020">
    <property type="protein sequence ID" value="EEX68334.1"/>
    <property type="molecule type" value="Genomic_DNA"/>
</dbReference>
<organism evidence="2 3">
    <name type="scientific">Mitsuokella multacida DSM 20544</name>
    <dbReference type="NCBI Taxonomy" id="500635"/>
    <lineage>
        <taxon>Bacteria</taxon>
        <taxon>Bacillati</taxon>
        <taxon>Bacillota</taxon>
        <taxon>Negativicutes</taxon>
        <taxon>Selenomonadales</taxon>
        <taxon>Selenomonadaceae</taxon>
        <taxon>Mitsuokella</taxon>
    </lineage>
</organism>
<dbReference type="STRING" id="500635.MITSMUL_05337"/>
<comment type="caution">
    <text evidence="2">The sequence shown here is derived from an EMBL/GenBank/DDBJ whole genome shotgun (WGS) entry which is preliminary data.</text>
</comment>